<dbReference type="CDD" id="cd10032">
    <property type="entry name" value="UDG-F6_HDG"/>
    <property type="match status" value="1"/>
</dbReference>
<reference evidence="2 3" key="1">
    <citation type="journal article" date="2018" name="Aquat. Microb. Ecol.">
        <title>Gammaproteobacterial methanotrophs dominate.</title>
        <authorList>
            <person name="Rissanen A.J."/>
            <person name="Saarenheimo J."/>
            <person name="Tiirola M."/>
            <person name="Peura S."/>
            <person name="Aalto S.L."/>
            <person name="Karvinen A."/>
            <person name="Nykanen H."/>
        </authorList>
    </citation>
    <scope>NUCLEOTIDE SEQUENCE [LARGE SCALE GENOMIC DNA]</scope>
    <source>
        <strain evidence="2">AMbin10</strain>
    </source>
</reference>
<sequence length="167" mass="18535">MTRIQCFPPIESPLAKVLILGSMPGRASLQASQYYAHPRNAFWPIMGDLMGAAPNLPYEARIEILQSAGIALWDVLATCVRDGSLDAEIVEASISANDFKAFFLTHTGIADVFFNGATAEKYFHKYVRPLLEPNPLRFHRLPSTSPAHAAKTYRQKLAAWEAIFKSL</sequence>
<accession>A0A2W4RHL3</accession>
<feature type="domain" description="Uracil-DNA glycosylase-like" evidence="1">
    <location>
        <begin position="8"/>
        <end position="164"/>
    </location>
</feature>
<dbReference type="SUPFAM" id="SSF52141">
    <property type="entry name" value="Uracil-DNA glycosylase-like"/>
    <property type="match status" value="1"/>
</dbReference>
<protein>
    <submittedName>
        <fullName evidence="2">DNA-deoxyinosine glycosylase</fullName>
    </submittedName>
</protein>
<evidence type="ECO:0000313" key="2">
    <source>
        <dbReference type="EMBL" id="PZN83445.1"/>
    </source>
</evidence>
<gene>
    <name evidence="2" type="ORF">DM484_04575</name>
</gene>
<dbReference type="InterPro" id="IPR005122">
    <property type="entry name" value="Uracil-DNA_glycosylase-like"/>
</dbReference>
<dbReference type="NCBIfam" id="TIGR04274">
    <property type="entry name" value="hypoxanDNAglyco"/>
    <property type="match status" value="1"/>
</dbReference>
<dbReference type="Gene3D" id="3.40.470.10">
    <property type="entry name" value="Uracil-DNA glycosylase-like domain"/>
    <property type="match status" value="1"/>
</dbReference>
<dbReference type="AlphaFoldDB" id="A0A2W4RHL3"/>
<dbReference type="SMART" id="SM00987">
    <property type="entry name" value="UreE_C"/>
    <property type="match status" value="1"/>
</dbReference>
<evidence type="ECO:0000259" key="1">
    <source>
        <dbReference type="SMART" id="SM00986"/>
    </source>
</evidence>
<dbReference type="EMBL" id="QJPH01000187">
    <property type="protein sequence ID" value="PZN83445.1"/>
    <property type="molecule type" value="Genomic_DNA"/>
</dbReference>
<dbReference type="Proteomes" id="UP000249396">
    <property type="component" value="Unassembled WGS sequence"/>
</dbReference>
<organism evidence="2 3">
    <name type="scientific">Candidatus Methylumidiphilus alinenensis</name>
    <dbReference type="NCBI Taxonomy" id="2202197"/>
    <lineage>
        <taxon>Bacteria</taxon>
        <taxon>Pseudomonadati</taxon>
        <taxon>Pseudomonadota</taxon>
        <taxon>Gammaproteobacteria</taxon>
        <taxon>Methylococcales</taxon>
        <taxon>Candidatus Methylumidiphilus</taxon>
    </lineage>
</organism>
<proteinExistence type="predicted"/>
<comment type="caution">
    <text evidence="2">The sequence shown here is derived from an EMBL/GenBank/DDBJ whole genome shotgun (WGS) entry which is preliminary data.</text>
</comment>
<evidence type="ECO:0000313" key="3">
    <source>
        <dbReference type="Proteomes" id="UP000249396"/>
    </source>
</evidence>
<dbReference type="InterPro" id="IPR026353">
    <property type="entry name" value="Hypoxan-DNA_Glyclase"/>
</dbReference>
<dbReference type="Pfam" id="PF03167">
    <property type="entry name" value="UDG"/>
    <property type="match status" value="1"/>
</dbReference>
<name>A0A2W4RHL3_9GAMM</name>
<dbReference type="SMART" id="SM00986">
    <property type="entry name" value="UDG"/>
    <property type="match status" value="1"/>
</dbReference>
<dbReference type="InterPro" id="IPR036895">
    <property type="entry name" value="Uracil-DNA_glycosylase-like_sf"/>
</dbReference>